<evidence type="ECO:0000313" key="14">
    <source>
        <dbReference type="Proteomes" id="UP000199514"/>
    </source>
</evidence>
<dbReference type="SMART" id="SM01016">
    <property type="entry name" value="Arg_tRNA_synt_N"/>
    <property type="match status" value="1"/>
</dbReference>
<dbReference type="InterPro" id="IPR005148">
    <property type="entry name" value="Arg-tRNA-synth_N"/>
</dbReference>
<evidence type="ECO:0000256" key="2">
    <source>
        <dbReference type="ARBA" id="ARBA00022490"/>
    </source>
</evidence>
<evidence type="ECO:0000256" key="1">
    <source>
        <dbReference type="ARBA" id="ARBA00005594"/>
    </source>
</evidence>
<dbReference type="PROSITE" id="PS00178">
    <property type="entry name" value="AA_TRNA_LIGASE_I"/>
    <property type="match status" value="1"/>
</dbReference>
<organism evidence="13 14">
    <name type="scientific">Flexibacter flexilis DSM 6793</name>
    <dbReference type="NCBI Taxonomy" id="927664"/>
    <lineage>
        <taxon>Bacteria</taxon>
        <taxon>Pseudomonadati</taxon>
        <taxon>Bacteroidota</taxon>
        <taxon>Cytophagia</taxon>
        <taxon>Cytophagales</taxon>
        <taxon>Flexibacteraceae</taxon>
        <taxon>Flexibacter</taxon>
    </lineage>
</organism>
<dbReference type="InterPro" id="IPR036695">
    <property type="entry name" value="Arg-tRNA-synth_N_sf"/>
</dbReference>
<protein>
    <recommendedName>
        <fullName evidence="9">Arginine--tRNA ligase</fullName>
        <ecNumber evidence="9">6.1.1.19</ecNumber>
    </recommendedName>
    <alternativeName>
        <fullName evidence="9">Arginyl-tRNA synthetase</fullName>
        <shortName evidence="9">ArgRS</shortName>
    </alternativeName>
</protein>
<evidence type="ECO:0000259" key="11">
    <source>
        <dbReference type="SMART" id="SM00836"/>
    </source>
</evidence>
<dbReference type="Gene3D" id="3.40.50.620">
    <property type="entry name" value="HUPs"/>
    <property type="match status" value="1"/>
</dbReference>
<evidence type="ECO:0000256" key="3">
    <source>
        <dbReference type="ARBA" id="ARBA00022598"/>
    </source>
</evidence>
<evidence type="ECO:0000259" key="12">
    <source>
        <dbReference type="SMART" id="SM01016"/>
    </source>
</evidence>
<keyword evidence="6 9" id="KW-0648">Protein biosynthesis</keyword>
<dbReference type="Pfam" id="PF00750">
    <property type="entry name" value="tRNA-synt_1d"/>
    <property type="match status" value="1"/>
</dbReference>
<dbReference type="EC" id="6.1.1.19" evidence="9"/>
<dbReference type="GO" id="GO:0005737">
    <property type="term" value="C:cytoplasm"/>
    <property type="evidence" value="ECO:0007669"/>
    <property type="project" value="UniProtKB-SubCell"/>
</dbReference>
<dbReference type="GO" id="GO:0006420">
    <property type="term" value="P:arginyl-tRNA aminoacylation"/>
    <property type="evidence" value="ECO:0007669"/>
    <property type="project" value="UniProtKB-UniRule"/>
</dbReference>
<keyword evidence="14" id="KW-1185">Reference proteome</keyword>
<dbReference type="AlphaFoldDB" id="A0A1I1LXT3"/>
<evidence type="ECO:0000256" key="4">
    <source>
        <dbReference type="ARBA" id="ARBA00022741"/>
    </source>
</evidence>
<evidence type="ECO:0000256" key="5">
    <source>
        <dbReference type="ARBA" id="ARBA00022840"/>
    </source>
</evidence>
<dbReference type="EMBL" id="FOLE01000009">
    <property type="protein sequence ID" value="SFC77272.1"/>
    <property type="molecule type" value="Genomic_DNA"/>
</dbReference>
<keyword evidence="3 9" id="KW-0436">Ligase</keyword>
<feature type="short sequence motif" description="'HIGH' region" evidence="9">
    <location>
        <begin position="123"/>
        <end position="133"/>
    </location>
</feature>
<dbReference type="InterPro" id="IPR001278">
    <property type="entry name" value="Arg-tRNA-ligase"/>
</dbReference>
<evidence type="ECO:0000256" key="7">
    <source>
        <dbReference type="ARBA" id="ARBA00023146"/>
    </source>
</evidence>
<proteinExistence type="inferred from homology"/>
<dbReference type="Pfam" id="PF05746">
    <property type="entry name" value="DALR_1"/>
    <property type="match status" value="1"/>
</dbReference>
<dbReference type="FunFam" id="3.40.50.620:FF:000125">
    <property type="entry name" value="Arginine--tRNA ligase"/>
    <property type="match status" value="1"/>
</dbReference>
<evidence type="ECO:0000256" key="10">
    <source>
        <dbReference type="RuleBase" id="RU363038"/>
    </source>
</evidence>
<keyword evidence="2 9" id="KW-0963">Cytoplasm</keyword>
<dbReference type="InterPro" id="IPR009080">
    <property type="entry name" value="tRNAsynth_Ia_anticodon-bd"/>
</dbReference>
<dbReference type="PRINTS" id="PR01038">
    <property type="entry name" value="TRNASYNTHARG"/>
</dbReference>
<feature type="domain" description="Arginyl tRNA synthetase N-terminal" evidence="12">
    <location>
        <begin position="1"/>
        <end position="88"/>
    </location>
</feature>
<evidence type="ECO:0000256" key="8">
    <source>
        <dbReference type="ARBA" id="ARBA00049339"/>
    </source>
</evidence>
<keyword evidence="4 9" id="KW-0547">Nucleotide-binding</keyword>
<dbReference type="InterPro" id="IPR001412">
    <property type="entry name" value="aa-tRNA-synth_I_CS"/>
</dbReference>
<reference evidence="13 14" key="1">
    <citation type="submission" date="2016-10" db="EMBL/GenBank/DDBJ databases">
        <authorList>
            <person name="de Groot N.N."/>
        </authorList>
    </citation>
    <scope>NUCLEOTIDE SEQUENCE [LARGE SCALE GENOMIC DNA]</scope>
    <source>
        <strain evidence="13 14">DSM 6793</strain>
    </source>
</reference>
<dbReference type="OrthoDB" id="9805987at2"/>
<accession>A0A1I1LXT3</accession>
<dbReference type="SUPFAM" id="SSF55190">
    <property type="entry name" value="Arginyl-tRNA synthetase (ArgRS), N-terminal 'additional' domain"/>
    <property type="match status" value="1"/>
</dbReference>
<sequence length="593" mass="66460">MNIENVIKAGISLAFKQLFNSSLEAHDITLQPTRKEFEGQYTFVTFPYGKISGKNPEETGKVIGQFILENLTEISGFNVVKGFLNLVVADSVWQHQFQTMASASDFGQLPENNQTVMVEYSSPNTNKPLHLGHLRNNFLGFSVSQILAAAGYNVVKTNIINDRGIHICKSMLAYQKFGNGETPQSANMKGDHLIGKYYVEFDKHYKAEVDALKAQGIAEDQAKKQAPLMLQAQAMLQDWERGHEATVALWKQMNEWVYEGFEATYKRMGVNFDKYYYESNTYLLGKDIVEEGLQKGVFFRKPDGSVWIDLTADGLDEKLVLRADGTSVYITQDLGTADLRFADFAAQKSVYVVGNEQDYHFNVLFLILKKLGRSYADGLYHLSYGMVDLPSGKMKSREGTVVDADELMGDMVSTAKERTLALGKVADYSEQEAAELYEMLGIGAIKYFLLKVEPKKRMLFNPEESIELQGNTATAIQYTHARISSILRKAKEQQVEANYSDLPALQTAERELIILLADFPKKIREAAESYSPATIAAYAYDVAREYNRFVAEVPVLSAETEQQKAFRVALSELTAKVLRKAMGLLGVSVPSRM</sequence>
<evidence type="ECO:0000313" key="13">
    <source>
        <dbReference type="EMBL" id="SFC77272.1"/>
    </source>
</evidence>
<dbReference type="SUPFAM" id="SSF52374">
    <property type="entry name" value="Nucleotidylyl transferase"/>
    <property type="match status" value="1"/>
</dbReference>
<dbReference type="InterPro" id="IPR035684">
    <property type="entry name" value="ArgRS_core"/>
</dbReference>
<dbReference type="Proteomes" id="UP000199514">
    <property type="component" value="Unassembled WGS sequence"/>
</dbReference>
<gene>
    <name evidence="9" type="primary">argS</name>
    <name evidence="13" type="ORF">SAMN05421780_109159</name>
</gene>
<dbReference type="NCBIfam" id="TIGR00456">
    <property type="entry name" value="argS"/>
    <property type="match status" value="1"/>
</dbReference>
<evidence type="ECO:0000256" key="9">
    <source>
        <dbReference type="HAMAP-Rule" id="MF_00123"/>
    </source>
</evidence>
<evidence type="ECO:0000256" key="6">
    <source>
        <dbReference type="ARBA" id="ARBA00022917"/>
    </source>
</evidence>
<dbReference type="InterPro" id="IPR008909">
    <property type="entry name" value="DALR_anticod-bd"/>
</dbReference>
<dbReference type="SUPFAM" id="SSF47323">
    <property type="entry name" value="Anticodon-binding domain of a subclass of class I aminoacyl-tRNA synthetases"/>
    <property type="match status" value="1"/>
</dbReference>
<dbReference type="STRING" id="927664.SAMN05421780_109159"/>
<dbReference type="Gene3D" id="3.30.1360.70">
    <property type="entry name" value="Arginyl tRNA synthetase N-terminal domain"/>
    <property type="match status" value="1"/>
</dbReference>
<dbReference type="HAMAP" id="MF_00123">
    <property type="entry name" value="Arg_tRNA_synth"/>
    <property type="match status" value="1"/>
</dbReference>
<comment type="subunit">
    <text evidence="9">Monomer.</text>
</comment>
<dbReference type="PANTHER" id="PTHR11956">
    <property type="entry name" value="ARGINYL-TRNA SYNTHETASE"/>
    <property type="match status" value="1"/>
</dbReference>
<dbReference type="Gene3D" id="1.10.730.10">
    <property type="entry name" value="Isoleucyl-tRNA Synthetase, Domain 1"/>
    <property type="match status" value="1"/>
</dbReference>
<dbReference type="GO" id="GO:0005524">
    <property type="term" value="F:ATP binding"/>
    <property type="evidence" value="ECO:0007669"/>
    <property type="project" value="UniProtKB-UniRule"/>
</dbReference>
<dbReference type="SMART" id="SM00836">
    <property type="entry name" value="DALR_1"/>
    <property type="match status" value="1"/>
</dbReference>
<keyword evidence="7 9" id="KW-0030">Aminoacyl-tRNA synthetase</keyword>
<comment type="similarity">
    <text evidence="1 9 10">Belongs to the class-I aminoacyl-tRNA synthetase family.</text>
</comment>
<dbReference type="InterPro" id="IPR014729">
    <property type="entry name" value="Rossmann-like_a/b/a_fold"/>
</dbReference>
<dbReference type="RefSeq" id="WP_091514805.1">
    <property type="nucleotide sequence ID" value="NZ_FOLE01000009.1"/>
</dbReference>
<dbReference type="FunFam" id="1.10.730.10:FF:000006">
    <property type="entry name" value="Arginyl-tRNA synthetase 2, mitochondrial"/>
    <property type="match status" value="1"/>
</dbReference>
<comment type="catalytic activity">
    <reaction evidence="8 9">
        <text>tRNA(Arg) + L-arginine + ATP = L-arginyl-tRNA(Arg) + AMP + diphosphate</text>
        <dbReference type="Rhea" id="RHEA:20301"/>
        <dbReference type="Rhea" id="RHEA-COMP:9658"/>
        <dbReference type="Rhea" id="RHEA-COMP:9673"/>
        <dbReference type="ChEBI" id="CHEBI:30616"/>
        <dbReference type="ChEBI" id="CHEBI:32682"/>
        <dbReference type="ChEBI" id="CHEBI:33019"/>
        <dbReference type="ChEBI" id="CHEBI:78442"/>
        <dbReference type="ChEBI" id="CHEBI:78513"/>
        <dbReference type="ChEBI" id="CHEBI:456215"/>
        <dbReference type="EC" id="6.1.1.19"/>
    </reaction>
</comment>
<dbReference type="GO" id="GO:0004814">
    <property type="term" value="F:arginine-tRNA ligase activity"/>
    <property type="evidence" value="ECO:0007669"/>
    <property type="project" value="UniProtKB-UniRule"/>
</dbReference>
<name>A0A1I1LXT3_9BACT</name>
<dbReference type="PANTHER" id="PTHR11956:SF5">
    <property type="entry name" value="ARGININE--TRNA LIGASE, CYTOPLASMIC"/>
    <property type="match status" value="1"/>
</dbReference>
<comment type="subcellular location">
    <subcellularLocation>
        <location evidence="9">Cytoplasm</location>
    </subcellularLocation>
</comment>
<feature type="domain" description="DALR anticodon binding" evidence="11">
    <location>
        <begin position="476"/>
        <end position="593"/>
    </location>
</feature>
<keyword evidence="5 9" id="KW-0067">ATP-binding</keyword>